<dbReference type="RefSeq" id="WP_095759318.1">
    <property type="nucleotide sequence ID" value="NZ_CP102519.1"/>
</dbReference>
<protein>
    <submittedName>
        <fullName evidence="3">XRE family transcriptional regulator</fullName>
    </submittedName>
</protein>
<gene>
    <name evidence="2" type="ORF">A8C52_00310</name>
    <name evidence="3" type="ORF">DB362_03905</name>
</gene>
<dbReference type="InterPro" id="IPR001387">
    <property type="entry name" value="Cro/C1-type_HTH"/>
</dbReference>
<evidence type="ECO:0000313" key="4">
    <source>
        <dbReference type="Proteomes" id="UP000218139"/>
    </source>
</evidence>
<evidence type="ECO:0000259" key="1">
    <source>
        <dbReference type="PROSITE" id="PS50943"/>
    </source>
</evidence>
<evidence type="ECO:0000313" key="5">
    <source>
        <dbReference type="Proteomes" id="UP000245607"/>
    </source>
</evidence>
<dbReference type="PROSITE" id="PS50943">
    <property type="entry name" value="HTH_CROC1"/>
    <property type="match status" value="1"/>
</dbReference>
<feature type="domain" description="HTH cro/C1-type" evidence="1">
    <location>
        <begin position="53"/>
        <end position="108"/>
    </location>
</feature>
<dbReference type="Proteomes" id="UP000245607">
    <property type="component" value="Unassembled WGS sequence"/>
</dbReference>
<dbReference type="EMBL" id="LXZO01000079">
    <property type="protein sequence ID" value="PAY47460.1"/>
    <property type="molecule type" value="Genomic_DNA"/>
</dbReference>
<dbReference type="AlphaFoldDB" id="A0A2A2X999"/>
<dbReference type="CDD" id="cd00093">
    <property type="entry name" value="HTH_XRE"/>
    <property type="match status" value="1"/>
</dbReference>
<reference evidence="3 5" key="2">
    <citation type="submission" date="2018-05" db="EMBL/GenBank/DDBJ databases">
        <title>Lactobacillus salivarius genome sequencing and assembly.</title>
        <authorList>
            <person name="Audisio C."/>
            <person name="Albarracin L."/>
            <person name="Torres M.J."/>
            <person name="Hebert E.M."/>
            <person name="Saavedra L."/>
        </authorList>
    </citation>
    <scope>NUCLEOTIDE SEQUENCE [LARGE SCALE GENOMIC DNA]</scope>
    <source>
        <strain evidence="3 5">A3iob</strain>
    </source>
</reference>
<dbReference type="Proteomes" id="UP000218139">
    <property type="component" value="Unassembled WGS sequence"/>
</dbReference>
<reference evidence="2 4" key="1">
    <citation type="submission" date="2016-05" db="EMBL/GenBank/DDBJ databases">
        <authorList>
            <person name="Lee J.-Y."/>
            <person name="Kim E.B."/>
            <person name="Choi Y.-J."/>
        </authorList>
    </citation>
    <scope>NUCLEOTIDE SEQUENCE [LARGE SCALE GENOMIC DNA]</scope>
    <source>
        <strain evidence="2 4">KLA006</strain>
    </source>
</reference>
<evidence type="ECO:0000313" key="2">
    <source>
        <dbReference type="EMBL" id="PAY47460.1"/>
    </source>
</evidence>
<dbReference type="InterPro" id="IPR010982">
    <property type="entry name" value="Lambda_DNA-bd_dom_sf"/>
</dbReference>
<dbReference type="SMART" id="SM00530">
    <property type="entry name" value="HTH_XRE"/>
    <property type="match status" value="1"/>
</dbReference>
<comment type="caution">
    <text evidence="3">The sequence shown here is derived from an EMBL/GenBank/DDBJ whole genome shotgun (WGS) entry which is preliminary data.</text>
</comment>
<sequence length="390" mass="46165">MKEIFLLLIWLVISFTPILILFMGLGSLQDIGYRYAANKYIRKKSSAEYWQIIQKYLDQQNMSLEELSKKSKIDKSILLKMKNGVLEDISYKLLHKVAKTLKINTNALVFAVDMKDLEKVNPYLISDKGPFVNFINFIFGPMTSRYDDYKEKDMKLVEKNTVIEIEFKKIFDVDEYYLFYHSDSLYGKALILQGYLIRDVVNYLEVNDYFNDKKRTDGACLIKISEECKINLMNNKFFNQKYFNLVNQAPRNISHIFNASFSREPIERDLCEIEEKPSTKFIRKSYLIITDGRTYKIKADELINCVEYLEGNENKKIQLIYQIKDEPYWNPPVITDEFKSMELSIDQKKRKITIGELNDIYYEYFADTEMFSNLLHDLEWNLRSIVTLSN</sequence>
<organism evidence="3 5">
    <name type="scientific">Ligilactobacillus salivarius</name>
    <dbReference type="NCBI Taxonomy" id="1624"/>
    <lineage>
        <taxon>Bacteria</taxon>
        <taxon>Bacillati</taxon>
        <taxon>Bacillota</taxon>
        <taxon>Bacilli</taxon>
        <taxon>Lactobacillales</taxon>
        <taxon>Lactobacillaceae</taxon>
        <taxon>Ligilactobacillus</taxon>
    </lineage>
</organism>
<proteinExistence type="predicted"/>
<name>A0A2A2X999_9LACO</name>
<dbReference type="Pfam" id="PF01381">
    <property type="entry name" value="HTH_3"/>
    <property type="match status" value="1"/>
</dbReference>
<dbReference type="GO" id="GO:0003677">
    <property type="term" value="F:DNA binding"/>
    <property type="evidence" value="ECO:0007669"/>
    <property type="project" value="InterPro"/>
</dbReference>
<dbReference type="Gene3D" id="1.10.260.40">
    <property type="entry name" value="lambda repressor-like DNA-binding domains"/>
    <property type="match status" value="1"/>
</dbReference>
<accession>A0A2A2X999</accession>
<dbReference type="SUPFAM" id="SSF47413">
    <property type="entry name" value="lambda repressor-like DNA-binding domains"/>
    <property type="match status" value="1"/>
</dbReference>
<dbReference type="EMBL" id="QFAS01000005">
    <property type="protein sequence ID" value="PWG53070.1"/>
    <property type="molecule type" value="Genomic_DNA"/>
</dbReference>
<evidence type="ECO:0000313" key="3">
    <source>
        <dbReference type="EMBL" id="PWG53070.1"/>
    </source>
</evidence>